<dbReference type="EMBL" id="CP010070">
    <property type="protein sequence ID" value="AIZ56985.1"/>
    <property type="molecule type" value="Genomic_DNA"/>
</dbReference>
<dbReference type="GeneID" id="24818785"/>
<dbReference type="KEGG" id="mear:Mpt1_c11230"/>
<reference evidence="3 4" key="1">
    <citation type="journal article" date="2014" name="Appl. Environ. Microbiol.">
        <title>Comparative Genome Analysis of 'Candidatus Methanoplasma termitum' Indicates a New Mode of Energy Metabolism in the Seventh Order of Methanogens.</title>
        <authorList>
            <person name="Lang K."/>
            <person name="Schuldes J."/>
            <person name="Klingl A."/>
            <person name="Poehlein A."/>
            <person name="Daniel R."/>
            <person name="Brune A."/>
        </authorList>
    </citation>
    <scope>NUCLEOTIDE SEQUENCE [LARGE SCALE GENOMIC DNA]</scope>
    <source>
        <strain evidence="4">Mpt1</strain>
    </source>
</reference>
<dbReference type="InterPro" id="IPR005251">
    <property type="entry name" value="IF-M1Pi"/>
</dbReference>
<dbReference type="InterPro" id="IPR027363">
    <property type="entry name" value="M1Pi_N"/>
</dbReference>
<feature type="active site" description="Proton donor" evidence="2">
    <location>
        <position position="227"/>
    </location>
</feature>
<proteinExistence type="inferred from homology"/>
<dbReference type="InterPro" id="IPR000649">
    <property type="entry name" value="IF-2B-related"/>
</dbReference>
<dbReference type="NCBIfam" id="TIGR00524">
    <property type="entry name" value="eIF-2B_rel"/>
    <property type="match status" value="1"/>
</dbReference>
<feature type="binding site" evidence="2">
    <location>
        <position position="187"/>
    </location>
    <ligand>
        <name>substrate</name>
    </ligand>
</feature>
<keyword evidence="4" id="KW-1185">Reference proteome</keyword>
<evidence type="ECO:0000313" key="4">
    <source>
        <dbReference type="Proteomes" id="UP000030787"/>
    </source>
</evidence>
<dbReference type="InterPro" id="IPR037171">
    <property type="entry name" value="NagB/RpiA_transferase-like"/>
</dbReference>
<dbReference type="HOGENOM" id="CLU_016218_1_2_2"/>
<dbReference type="Gene3D" id="1.20.120.420">
    <property type="entry name" value="translation initiation factor eif-2b, domain 1"/>
    <property type="match status" value="1"/>
</dbReference>
<dbReference type="HAMAP" id="MF_01678">
    <property type="entry name" value="Salvage_MtnA"/>
    <property type="match status" value="1"/>
</dbReference>
<dbReference type="PANTHER" id="PTHR43475:SF1">
    <property type="entry name" value="METHYLTHIORIBOSE-1-PHOSPHATE ISOMERASE"/>
    <property type="match status" value="1"/>
</dbReference>
<dbReference type="Proteomes" id="UP000030787">
    <property type="component" value="Chromosome"/>
</dbReference>
<dbReference type="InterPro" id="IPR011559">
    <property type="entry name" value="Initiation_fac_2B_a/b/d"/>
</dbReference>
<accession>A0A0A7LCT9</accession>
<dbReference type="FunFam" id="3.40.50.10470:FF:000006">
    <property type="entry name" value="Methylthioribose-1-phosphate isomerase"/>
    <property type="match status" value="1"/>
</dbReference>
<dbReference type="PANTHER" id="PTHR43475">
    <property type="entry name" value="METHYLTHIORIBOSE-1-PHOSPHATE ISOMERASE"/>
    <property type="match status" value="1"/>
</dbReference>
<evidence type="ECO:0000313" key="3">
    <source>
        <dbReference type="EMBL" id="AIZ56985.1"/>
    </source>
</evidence>
<organism evidence="3 4">
    <name type="scientific">Candidatus Methanoplasma termitum</name>
    <dbReference type="NCBI Taxonomy" id="1577791"/>
    <lineage>
        <taxon>Archaea</taxon>
        <taxon>Methanobacteriati</taxon>
        <taxon>Thermoplasmatota</taxon>
        <taxon>Thermoplasmata</taxon>
        <taxon>Methanomassiliicoccales</taxon>
        <taxon>Methanomassiliicoccaceae</taxon>
        <taxon>Candidatus Methanoplasma</taxon>
    </lineage>
</organism>
<dbReference type="Gene3D" id="3.40.50.10470">
    <property type="entry name" value="Translation initiation factor eif-2b, domain 2"/>
    <property type="match status" value="1"/>
</dbReference>
<comment type="function">
    <text evidence="2">Catalyzes the interconversion of methylthioribose-1-phosphate (MTR-1-P) into methylthioribulose-1-phosphate (MTRu-1-P).</text>
</comment>
<dbReference type="NCBIfam" id="TIGR00512">
    <property type="entry name" value="salvage_mtnA"/>
    <property type="match status" value="1"/>
</dbReference>
<gene>
    <name evidence="3" type="ORF">Mpt1_c11230</name>
</gene>
<feature type="site" description="Transition state stabilizer" evidence="2">
    <location>
        <position position="148"/>
    </location>
</feature>
<keyword evidence="2" id="KW-0028">Amino-acid biosynthesis</keyword>
<feature type="binding site" evidence="2">
    <location>
        <begin position="55"/>
        <end position="57"/>
    </location>
    <ligand>
        <name>substrate</name>
    </ligand>
</feature>
<dbReference type="NCBIfam" id="NF004326">
    <property type="entry name" value="PRK05720.1"/>
    <property type="match status" value="1"/>
</dbReference>
<keyword evidence="1 2" id="KW-0413">Isomerase</keyword>
<feature type="binding site" evidence="2">
    <location>
        <begin position="237"/>
        <end position="238"/>
    </location>
    <ligand>
        <name>substrate</name>
    </ligand>
</feature>
<protein>
    <recommendedName>
        <fullName evidence="2">Putative methylthioribose-1-phosphate isomerase</fullName>
        <shortName evidence="2">M1Pi</shortName>
        <shortName evidence="2">MTR-1-P isomerase</shortName>
        <ecNumber evidence="2">5.3.1.23</ecNumber>
    </recommendedName>
    <alternativeName>
        <fullName evidence="2">MTNA-like protein</fullName>
        <shortName evidence="2">aMTNA</shortName>
    </alternativeName>
    <alternativeName>
        <fullName evidence="2">S-methyl-5-thioribose-1-phosphate isomerase</fullName>
    </alternativeName>
</protein>
<sequence length="332" mass="35707">MKVRTGGGVKDIRAVWFDKGKVMMIDQRELPHKIVTVSFDKYQDIAEAIRNMTTRGAPSIGATAAYGMCLAALSGVDLDKAAKDIKAARPTANDLFFAVDHMLAGLKAGSDPIEAANGYADMIVDKCTKIGEYGSALIKNGMKVMTHCNAGALATVDVGTALAPMRKAWADGKRFFVYASETRPRLQGMQLTAWELGQEGIDHAIIPDGASAYYMEKGVDLIITGADRITANGDFANKIGTFDKAIAAKHFGIPFYVAAPVSTFDFDTKTGKDIVIEERSEKEVTEIYGMKIAPKGSPALNPAFDVTPAKLVRGFITEKGIFAPKDIGKVKQ</sequence>
<dbReference type="EC" id="5.3.1.23" evidence="2"/>
<dbReference type="Pfam" id="PF01008">
    <property type="entry name" value="IF-2B"/>
    <property type="match status" value="1"/>
</dbReference>
<dbReference type="InterPro" id="IPR042529">
    <property type="entry name" value="IF_2B-like_C"/>
</dbReference>
<comment type="catalytic activity">
    <reaction evidence="2">
        <text>5-(methylsulfanyl)-alpha-D-ribose 1-phosphate = 5-(methylsulfanyl)-D-ribulose 1-phosphate</text>
        <dbReference type="Rhea" id="RHEA:19989"/>
        <dbReference type="ChEBI" id="CHEBI:58533"/>
        <dbReference type="ChEBI" id="CHEBI:58548"/>
        <dbReference type="EC" id="5.3.1.23"/>
    </reaction>
</comment>
<dbReference type="STRING" id="1577791.Mpt1_c11230"/>
<dbReference type="RefSeq" id="WP_048112946.1">
    <property type="nucleotide sequence ID" value="NZ_CP010070.1"/>
</dbReference>
<dbReference type="AlphaFoldDB" id="A0A0A7LCT9"/>
<keyword evidence="2" id="KW-0486">Methionine biosynthesis</keyword>
<dbReference type="GO" id="GO:0019509">
    <property type="term" value="P:L-methionine salvage from methylthioadenosine"/>
    <property type="evidence" value="ECO:0007669"/>
    <property type="project" value="UniProtKB-UniRule"/>
</dbReference>
<dbReference type="SUPFAM" id="SSF100950">
    <property type="entry name" value="NagB/RpiA/CoA transferase-like"/>
    <property type="match status" value="1"/>
</dbReference>
<comment type="similarity">
    <text evidence="2">Belongs to the EIF-2B alpha/beta/delta subunits family. MtnA subfamily.</text>
</comment>
<evidence type="ECO:0000256" key="2">
    <source>
        <dbReference type="HAMAP-Rule" id="MF_01678"/>
    </source>
</evidence>
<evidence type="ECO:0000256" key="1">
    <source>
        <dbReference type="ARBA" id="ARBA00023235"/>
    </source>
</evidence>
<dbReference type="GO" id="GO:0046523">
    <property type="term" value="F:S-methyl-5-thioribose-1-phosphate isomerase activity"/>
    <property type="evidence" value="ECO:0007669"/>
    <property type="project" value="UniProtKB-UniRule"/>
</dbReference>
<feature type="binding site" evidence="2">
    <location>
        <position position="89"/>
    </location>
    <ligand>
        <name>substrate</name>
    </ligand>
</feature>
<name>A0A0A7LCT9_9ARCH</name>